<evidence type="ECO:0000313" key="2">
    <source>
        <dbReference type="Proteomes" id="UP000011728"/>
    </source>
</evidence>
<gene>
    <name evidence="1" type="ORF">Cspa_c18390</name>
</gene>
<dbReference type="KEGG" id="csr:Cspa_c18390"/>
<proteinExistence type="predicted"/>
<sequence>MAKILGSTAIGGNISKMIETPDYFLINGQVYDKNTLSPDPFDFCPVTSSALNEMSLAQTAYVNGHWERQRTTNGYMIDSTDPSTCYVATQGTFNSSTAGIYKLTKNANGTWTNTPYTDWGGSYSPFIDMISQDSQKIYYTIHRMVGGGYVYIGQLNKTTMKSTYTNLVNVGAVRILKDTDMYIYFTCSSVNETTINVGKYDKVANTVSWLLADKFTAGNFYNFEASDIDNNGVFYSVRDGLGMGMSDHYVGIRKFVLDTSKDTIIASNVTLDTSLYPNGKIPLVTGAAMGVTHTLLRHADSGTGKNYMTHIIYNGGTSGNYTNAADSALYTYEIVDDINWKLVSYTSFNPVIYRTCLPILNNQTIILAYESGCHIYVWDSGTTSYKKVSSFDSPIGAVGIDSNNNIYIQYADTSIEMISNVMPITVFADFQEDVYNYNGTDISTNIVAYVKNYQGKYLPASIQINLYGNCKFTDDGKRTKTVTTTNLDKLTIPVTIYDTGNLRVSVKIL</sequence>
<dbReference type="PATRIC" id="fig|931276.5.peg.1822"/>
<evidence type="ECO:0000313" key="1">
    <source>
        <dbReference type="EMBL" id="AGF55609.1"/>
    </source>
</evidence>
<organism evidence="1 2">
    <name type="scientific">Clostridium saccharoperbutylacetonicum N1-4(HMT)</name>
    <dbReference type="NCBI Taxonomy" id="931276"/>
    <lineage>
        <taxon>Bacteria</taxon>
        <taxon>Bacillati</taxon>
        <taxon>Bacillota</taxon>
        <taxon>Clostridia</taxon>
        <taxon>Eubacteriales</taxon>
        <taxon>Clostridiaceae</taxon>
        <taxon>Clostridium</taxon>
    </lineage>
</organism>
<keyword evidence="2" id="KW-1185">Reference proteome</keyword>
<dbReference type="Proteomes" id="UP000011728">
    <property type="component" value="Chromosome"/>
</dbReference>
<dbReference type="AlphaFoldDB" id="M1MCG7"/>
<dbReference type="HOGENOM" id="CLU_530724_0_0_9"/>
<dbReference type="EMBL" id="CP004121">
    <property type="protein sequence ID" value="AGF55609.1"/>
    <property type="molecule type" value="Genomic_DNA"/>
</dbReference>
<reference evidence="1 2" key="1">
    <citation type="submission" date="2013-02" db="EMBL/GenBank/DDBJ databases">
        <title>Genome sequence of Clostridium saccharoperbutylacetonicum N1-4(HMT).</title>
        <authorList>
            <person name="Poehlein A."/>
            <person name="Daniel R."/>
        </authorList>
    </citation>
    <scope>NUCLEOTIDE SEQUENCE [LARGE SCALE GENOMIC DNA]</scope>
    <source>
        <strain evidence="2">N1-4(HMT)</strain>
    </source>
</reference>
<dbReference type="RefSeq" id="WP_015391930.1">
    <property type="nucleotide sequence ID" value="NC_020291.1"/>
</dbReference>
<accession>M1MCG7</accession>
<protein>
    <submittedName>
        <fullName evidence="1">Uncharacterized protein</fullName>
    </submittedName>
</protein>
<name>M1MCG7_9CLOT</name>